<dbReference type="Gene3D" id="3.30.40.10">
    <property type="entry name" value="Zinc/RING finger domain, C3HC4 (zinc finger)"/>
    <property type="match status" value="1"/>
</dbReference>
<dbReference type="EMBL" id="JARJLG010000004">
    <property type="protein sequence ID" value="KAJ7781843.1"/>
    <property type="molecule type" value="Genomic_DNA"/>
</dbReference>
<organism evidence="11 12">
    <name type="scientific">Mycena maculata</name>
    <dbReference type="NCBI Taxonomy" id="230809"/>
    <lineage>
        <taxon>Eukaryota</taxon>
        <taxon>Fungi</taxon>
        <taxon>Dikarya</taxon>
        <taxon>Basidiomycota</taxon>
        <taxon>Agaricomycotina</taxon>
        <taxon>Agaricomycetes</taxon>
        <taxon>Agaricomycetidae</taxon>
        <taxon>Agaricales</taxon>
        <taxon>Marasmiineae</taxon>
        <taxon>Mycenaceae</taxon>
        <taxon>Mycena</taxon>
    </lineage>
</organism>
<evidence type="ECO:0000256" key="4">
    <source>
        <dbReference type="ARBA" id="ARBA00022771"/>
    </source>
</evidence>
<dbReference type="GO" id="GO:0004842">
    <property type="term" value="F:ubiquitin-protein transferase activity"/>
    <property type="evidence" value="ECO:0007669"/>
    <property type="project" value="InterPro"/>
</dbReference>
<dbReference type="PROSITE" id="PS50089">
    <property type="entry name" value="ZF_RING_2"/>
    <property type="match status" value="1"/>
</dbReference>
<feature type="compositionally biased region" description="Low complexity" evidence="8">
    <location>
        <begin position="312"/>
        <end position="326"/>
    </location>
</feature>
<evidence type="ECO:0000256" key="3">
    <source>
        <dbReference type="ARBA" id="ARBA00022737"/>
    </source>
</evidence>
<feature type="domain" description="RING-type" evidence="10">
    <location>
        <begin position="471"/>
        <end position="702"/>
    </location>
</feature>
<keyword evidence="3" id="KW-0677">Repeat</keyword>
<dbReference type="InterPro" id="IPR013083">
    <property type="entry name" value="Znf_RING/FYVE/PHD"/>
</dbReference>
<evidence type="ECO:0000256" key="6">
    <source>
        <dbReference type="ARBA" id="ARBA00022833"/>
    </source>
</evidence>
<dbReference type="PANTHER" id="PTHR11685">
    <property type="entry name" value="RBR FAMILY RING FINGER AND IBR DOMAIN-CONTAINING"/>
    <property type="match status" value="1"/>
</dbReference>
<keyword evidence="2" id="KW-0479">Metal-binding</keyword>
<accession>A0AAD7KCH1</accession>
<evidence type="ECO:0000259" key="9">
    <source>
        <dbReference type="PROSITE" id="PS50089"/>
    </source>
</evidence>
<dbReference type="GO" id="GO:0008270">
    <property type="term" value="F:zinc ion binding"/>
    <property type="evidence" value="ECO:0007669"/>
    <property type="project" value="UniProtKB-KW"/>
</dbReference>
<evidence type="ECO:0000256" key="7">
    <source>
        <dbReference type="PROSITE-ProRule" id="PRU00175"/>
    </source>
</evidence>
<evidence type="ECO:0000313" key="11">
    <source>
        <dbReference type="EMBL" id="KAJ7781843.1"/>
    </source>
</evidence>
<keyword evidence="12" id="KW-1185">Reference proteome</keyword>
<evidence type="ECO:0000256" key="8">
    <source>
        <dbReference type="SAM" id="MobiDB-lite"/>
    </source>
</evidence>
<feature type="domain" description="RING-type" evidence="9">
    <location>
        <begin position="475"/>
        <end position="522"/>
    </location>
</feature>
<name>A0AAD7KCH1_9AGAR</name>
<feature type="region of interest" description="Disordered" evidence="8">
    <location>
        <begin position="302"/>
        <end position="360"/>
    </location>
</feature>
<dbReference type="InterPro" id="IPR044066">
    <property type="entry name" value="TRIAD_supradom"/>
</dbReference>
<dbReference type="SUPFAM" id="SSF57850">
    <property type="entry name" value="RING/U-box"/>
    <property type="match status" value="2"/>
</dbReference>
<keyword evidence="1" id="KW-0808">Transferase</keyword>
<keyword evidence="5" id="KW-0833">Ubl conjugation pathway</keyword>
<dbReference type="GO" id="GO:0016567">
    <property type="term" value="P:protein ubiquitination"/>
    <property type="evidence" value="ECO:0007669"/>
    <property type="project" value="InterPro"/>
</dbReference>
<evidence type="ECO:0000259" key="10">
    <source>
        <dbReference type="PROSITE" id="PS51873"/>
    </source>
</evidence>
<protein>
    <recommendedName>
        <fullName evidence="13">RING-type domain-containing protein</fullName>
    </recommendedName>
</protein>
<dbReference type="Gene3D" id="1.20.120.1750">
    <property type="match status" value="1"/>
</dbReference>
<keyword evidence="4 7" id="KW-0863">Zinc-finger</keyword>
<evidence type="ECO:0008006" key="13">
    <source>
        <dbReference type="Google" id="ProtNLM"/>
    </source>
</evidence>
<keyword evidence="6" id="KW-0862">Zinc</keyword>
<proteinExistence type="predicted"/>
<dbReference type="AlphaFoldDB" id="A0AAD7KCH1"/>
<evidence type="ECO:0000313" key="12">
    <source>
        <dbReference type="Proteomes" id="UP001215280"/>
    </source>
</evidence>
<dbReference type="InterPro" id="IPR031127">
    <property type="entry name" value="E3_UB_ligase_RBR"/>
</dbReference>
<dbReference type="Proteomes" id="UP001215280">
    <property type="component" value="Unassembled WGS sequence"/>
</dbReference>
<gene>
    <name evidence="11" type="ORF">DFH07DRAFT_389576</name>
</gene>
<dbReference type="InterPro" id="IPR001841">
    <property type="entry name" value="Znf_RING"/>
</dbReference>
<sequence>MTNFPPQRPIMSDPSQRARPPGSESSAQTVLEEVLAGKEKIVSHEGASQYTGGGIASCGLAGLNFVRVVLGRVEDGLRDGQLLEDVVSQRTSEEVISICSRWSSNVHLEVEDIFKVPLFERPLTLVSSTYGEPGFRRFREVLSTLQSLPNDYAAVLITRPPEIITCFKLSIKGESGIKQDVFIIFDSHPRPEHAYGSGLILNTSLDATASHLDNILAVDDRLLADSSLQWQTQLLAHFSGHYFVSKGCATNSVGELSQAVLESSLAVLALQAEVADLKFQVSSLGRDRESLETQLDELKDKYRSVKNKLNTNPRSSPQSNERSSPSLRATRSRHSRELQPVPISGPSHFPSSVPSPPTNALEYFRSPANIIRSGPSHESPDYLLAKQLQMDIDQQNHHSTSGSGSSYADAVRARPKDDPIDDYMVAAQLQMDWDRSQREHTLKAQAKQREFEEEDARLMAEQAALRKEVQPVFECGVCFDKYPEDYVARIAGCTDGFCRDCLKTYVVSKLNDKLYPIFCPMCITDSNRAEPAMITDDLVQMLGLNDQEYQILQELQIASMSILLHCRKCKESVFVDRIEYEAAPILVCPLPRCNYAWCKACQQTIPMDGPKHSCDGSSELEHLMKRRGWKHCPGCKTPFQKSSGCNHMTVRRLPHDSVCLRNMQCMSPGCNTHFCYVCGEAIVRSALRREIQRAVSAHYNRCKLFEDVPDR</sequence>
<evidence type="ECO:0000256" key="1">
    <source>
        <dbReference type="ARBA" id="ARBA00022679"/>
    </source>
</evidence>
<evidence type="ECO:0000256" key="2">
    <source>
        <dbReference type="ARBA" id="ARBA00022723"/>
    </source>
</evidence>
<evidence type="ECO:0000256" key="5">
    <source>
        <dbReference type="ARBA" id="ARBA00022786"/>
    </source>
</evidence>
<reference evidence="11" key="1">
    <citation type="submission" date="2023-03" db="EMBL/GenBank/DDBJ databases">
        <title>Massive genome expansion in bonnet fungi (Mycena s.s.) driven by repeated elements and novel gene families across ecological guilds.</title>
        <authorList>
            <consortium name="Lawrence Berkeley National Laboratory"/>
            <person name="Harder C.B."/>
            <person name="Miyauchi S."/>
            <person name="Viragh M."/>
            <person name="Kuo A."/>
            <person name="Thoen E."/>
            <person name="Andreopoulos B."/>
            <person name="Lu D."/>
            <person name="Skrede I."/>
            <person name="Drula E."/>
            <person name="Henrissat B."/>
            <person name="Morin E."/>
            <person name="Kohler A."/>
            <person name="Barry K."/>
            <person name="LaButti K."/>
            <person name="Morin E."/>
            <person name="Salamov A."/>
            <person name="Lipzen A."/>
            <person name="Mereny Z."/>
            <person name="Hegedus B."/>
            <person name="Baldrian P."/>
            <person name="Stursova M."/>
            <person name="Weitz H."/>
            <person name="Taylor A."/>
            <person name="Grigoriev I.V."/>
            <person name="Nagy L.G."/>
            <person name="Martin F."/>
            <person name="Kauserud H."/>
        </authorList>
    </citation>
    <scope>NUCLEOTIDE SEQUENCE</scope>
    <source>
        <strain evidence="11">CBHHK188m</strain>
    </source>
</reference>
<feature type="region of interest" description="Disordered" evidence="8">
    <location>
        <begin position="1"/>
        <end position="26"/>
    </location>
</feature>
<comment type="caution">
    <text evidence="11">The sequence shown here is derived from an EMBL/GenBank/DDBJ whole genome shotgun (WGS) entry which is preliminary data.</text>
</comment>
<dbReference type="PROSITE" id="PS51873">
    <property type="entry name" value="TRIAD"/>
    <property type="match status" value="1"/>
</dbReference>
<dbReference type="CDD" id="cd22584">
    <property type="entry name" value="Rcat_RBR_unk"/>
    <property type="match status" value="1"/>
</dbReference>